<dbReference type="PRINTS" id="PR00352">
    <property type="entry name" value="3FE4SFRDOXIN"/>
</dbReference>
<dbReference type="InterPro" id="IPR001080">
    <property type="entry name" value="3Fe4S_ferredoxin"/>
</dbReference>
<comment type="caution">
    <text evidence="7">The sequence shown here is derived from an EMBL/GenBank/DDBJ whole genome shotgun (WGS) entry which is preliminary data.</text>
</comment>
<proteinExistence type="predicted"/>
<dbReference type="STRING" id="897.B2D07_05460"/>
<dbReference type="Proteomes" id="UP000014977">
    <property type="component" value="Unassembled WGS sequence"/>
</dbReference>
<name>S7UXM4_DESML</name>
<dbReference type="OrthoDB" id="9803319at2"/>
<organism evidence="7 8">
    <name type="scientific">Desulfococcus multivorans DSM 2059</name>
    <dbReference type="NCBI Taxonomy" id="1121405"/>
    <lineage>
        <taxon>Bacteria</taxon>
        <taxon>Pseudomonadati</taxon>
        <taxon>Thermodesulfobacteriota</taxon>
        <taxon>Desulfobacteria</taxon>
        <taxon>Desulfobacterales</taxon>
        <taxon>Desulfococcaceae</taxon>
        <taxon>Desulfococcus</taxon>
    </lineage>
</organism>
<evidence type="ECO:0000259" key="6">
    <source>
        <dbReference type="PROSITE" id="PS51379"/>
    </source>
</evidence>
<comment type="function">
    <text evidence="1 5">Ferredoxins are iron-sulfur proteins that transfer electrons in a wide variety of metabolic reactions.</text>
</comment>
<dbReference type="GO" id="GO:0051536">
    <property type="term" value="F:iron-sulfur cluster binding"/>
    <property type="evidence" value="ECO:0007669"/>
    <property type="project" value="UniProtKB-KW"/>
</dbReference>
<keyword evidence="8" id="KW-1185">Reference proteome</keyword>
<sequence>MRRPEIDLSACNGCGACIAVSPTVFSFNDLGFIQVADLEFYPEAEVDEAIALCPEDCISWTE</sequence>
<dbReference type="EMBL" id="ATHJ01000094">
    <property type="protein sequence ID" value="EPR38979.1"/>
    <property type="molecule type" value="Genomic_DNA"/>
</dbReference>
<gene>
    <name evidence="7" type="ORF">dsmv_0389</name>
</gene>
<evidence type="ECO:0000313" key="7">
    <source>
        <dbReference type="EMBL" id="EPR38979.1"/>
    </source>
</evidence>
<dbReference type="GO" id="GO:0005506">
    <property type="term" value="F:iron ion binding"/>
    <property type="evidence" value="ECO:0007669"/>
    <property type="project" value="UniProtKB-UniRule"/>
</dbReference>
<dbReference type="Gene3D" id="3.30.70.20">
    <property type="match status" value="1"/>
</dbReference>
<dbReference type="eggNOG" id="COG1141">
    <property type="taxonomic scope" value="Bacteria"/>
</dbReference>
<keyword evidence="5" id="KW-0249">Electron transport</keyword>
<keyword evidence="3 5" id="KW-0408">Iron</keyword>
<dbReference type="SUPFAM" id="SSF54862">
    <property type="entry name" value="4Fe-4S ferredoxins"/>
    <property type="match status" value="1"/>
</dbReference>
<evidence type="ECO:0000256" key="1">
    <source>
        <dbReference type="ARBA" id="ARBA00003532"/>
    </source>
</evidence>
<keyword evidence="2 5" id="KW-0479">Metal-binding</keyword>
<evidence type="ECO:0000256" key="3">
    <source>
        <dbReference type="ARBA" id="ARBA00023004"/>
    </source>
</evidence>
<evidence type="ECO:0000256" key="2">
    <source>
        <dbReference type="ARBA" id="ARBA00022723"/>
    </source>
</evidence>
<dbReference type="GO" id="GO:0009055">
    <property type="term" value="F:electron transfer activity"/>
    <property type="evidence" value="ECO:0007669"/>
    <property type="project" value="UniProtKB-UniRule"/>
</dbReference>
<protein>
    <recommendedName>
        <fullName evidence="5">Ferredoxin</fullName>
    </recommendedName>
</protein>
<dbReference type="InterPro" id="IPR017896">
    <property type="entry name" value="4Fe4S_Fe-S-bd"/>
</dbReference>
<feature type="domain" description="4Fe-4S ferredoxin-type" evidence="6">
    <location>
        <begin position="2"/>
        <end position="30"/>
    </location>
</feature>
<dbReference type="Pfam" id="PF13459">
    <property type="entry name" value="Fer4_15"/>
    <property type="match status" value="1"/>
</dbReference>
<keyword evidence="5" id="KW-0813">Transport</keyword>
<dbReference type="PROSITE" id="PS51379">
    <property type="entry name" value="4FE4S_FER_2"/>
    <property type="match status" value="1"/>
</dbReference>
<dbReference type="RefSeq" id="WP_020877051.1">
    <property type="nucleotide sequence ID" value="NZ_ATHJ01000094.1"/>
</dbReference>
<evidence type="ECO:0000313" key="8">
    <source>
        <dbReference type="Proteomes" id="UP000014977"/>
    </source>
</evidence>
<keyword evidence="4 5" id="KW-0411">Iron-sulfur</keyword>
<evidence type="ECO:0000256" key="4">
    <source>
        <dbReference type="ARBA" id="ARBA00023014"/>
    </source>
</evidence>
<reference evidence="7 8" key="1">
    <citation type="journal article" date="2013" name="Genome Announc.">
        <title>Draft genome sequences for three mercury-methylating, sulfate-reducing bacteria.</title>
        <authorList>
            <person name="Brown S.D."/>
            <person name="Hurt R.A.Jr."/>
            <person name="Gilmour C.C."/>
            <person name="Elias D.A."/>
        </authorList>
    </citation>
    <scope>NUCLEOTIDE SEQUENCE [LARGE SCALE GENOMIC DNA]</scope>
    <source>
        <strain evidence="7 8">DSM 2059</strain>
    </source>
</reference>
<accession>S7UXM4</accession>
<evidence type="ECO:0000256" key="5">
    <source>
        <dbReference type="RuleBase" id="RU368020"/>
    </source>
</evidence>
<dbReference type="AlphaFoldDB" id="S7UXM4"/>